<sequence>MTWDFAAILPVSLFAFFYRACDIRQQIHRPGGRLFSPSHGMVFWENQSRRPHSFTAVLTQRRDRTIGTICGSSRFYKEARSCSTVA</sequence>
<name>A0AAJ0AIX9_9PEZI</name>
<reference evidence="2" key="1">
    <citation type="submission" date="2021-06" db="EMBL/GenBank/DDBJ databases">
        <title>Comparative genomics, transcriptomics and evolutionary studies reveal genomic signatures of adaptation to plant cell wall in hemibiotrophic fungi.</title>
        <authorList>
            <consortium name="DOE Joint Genome Institute"/>
            <person name="Baroncelli R."/>
            <person name="Diaz J.F."/>
            <person name="Benocci T."/>
            <person name="Peng M."/>
            <person name="Battaglia E."/>
            <person name="Haridas S."/>
            <person name="Andreopoulos W."/>
            <person name="Labutti K."/>
            <person name="Pangilinan J."/>
            <person name="Floch G.L."/>
            <person name="Makela M.R."/>
            <person name="Henrissat B."/>
            <person name="Grigoriev I.V."/>
            <person name="Crouch J.A."/>
            <person name="De Vries R.P."/>
            <person name="Sukno S.A."/>
            <person name="Thon M.R."/>
        </authorList>
    </citation>
    <scope>NUCLEOTIDE SEQUENCE</scope>
    <source>
        <strain evidence="2">CBS 193.32</strain>
    </source>
</reference>
<dbReference type="AlphaFoldDB" id="A0AAJ0AIX9"/>
<gene>
    <name evidence="2" type="ORF">BDP55DRAFT_667879</name>
</gene>
<keyword evidence="3" id="KW-1185">Reference proteome</keyword>
<feature type="signal peptide" evidence="1">
    <location>
        <begin position="1"/>
        <end position="20"/>
    </location>
</feature>
<comment type="caution">
    <text evidence="2">The sequence shown here is derived from an EMBL/GenBank/DDBJ whole genome shotgun (WGS) entry which is preliminary data.</text>
</comment>
<dbReference type="RefSeq" id="XP_060428078.1">
    <property type="nucleotide sequence ID" value="XM_060575191.1"/>
</dbReference>
<accession>A0AAJ0AIX9</accession>
<evidence type="ECO:0008006" key="4">
    <source>
        <dbReference type="Google" id="ProtNLM"/>
    </source>
</evidence>
<feature type="non-terminal residue" evidence="2">
    <location>
        <position position="1"/>
    </location>
</feature>
<organism evidence="2 3">
    <name type="scientific">Colletotrichum godetiae</name>
    <dbReference type="NCBI Taxonomy" id="1209918"/>
    <lineage>
        <taxon>Eukaryota</taxon>
        <taxon>Fungi</taxon>
        <taxon>Dikarya</taxon>
        <taxon>Ascomycota</taxon>
        <taxon>Pezizomycotina</taxon>
        <taxon>Sordariomycetes</taxon>
        <taxon>Hypocreomycetidae</taxon>
        <taxon>Glomerellales</taxon>
        <taxon>Glomerellaceae</taxon>
        <taxon>Colletotrichum</taxon>
        <taxon>Colletotrichum acutatum species complex</taxon>
    </lineage>
</organism>
<evidence type="ECO:0000313" key="3">
    <source>
        <dbReference type="Proteomes" id="UP001224890"/>
    </source>
</evidence>
<feature type="chain" id="PRO_5042559673" description="Secreted protein" evidence="1">
    <location>
        <begin position="21"/>
        <end position="86"/>
    </location>
</feature>
<evidence type="ECO:0000256" key="1">
    <source>
        <dbReference type="SAM" id="SignalP"/>
    </source>
</evidence>
<protein>
    <recommendedName>
        <fullName evidence="4">Secreted protein</fullName>
    </recommendedName>
</protein>
<dbReference type="GeneID" id="85459717"/>
<keyword evidence="1" id="KW-0732">Signal</keyword>
<dbReference type="Proteomes" id="UP001224890">
    <property type="component" value="Unassembled WGS sequence"/>
</dbReference>
<evidence type="ECO:0000313" key="2">
    <source>
        <dbReference type="EMBL" id="KAK1674075.1"/>
    </source>
</evidence>
<proteinExistence type="predicted"/>
<dbReference type="EMBL" id="JAHMHR010000027">
    <property type="protein sequence ID" value="KAK1674075.1"/>
    <property type="molecule type" value="Genomic_DNA"/>
</dbReference>